<sequence length="78" mass="9039">MKVGDVLKKWGERLLREWIRIPRWMKRTVPLAITLVLVWQLVRTMLDFDVASVTSSDVIICLIGAGIIVFLPKFDSKR</sequence>
<evidence type="ECO:0000313" key="2">
    <source>
        <dbReference type="EMBL" id="VWX37627.1"/>
    </source>
</evidence>
<protein>
    <submittedName>
        <fullName evidence="2">Uncharacterized protein</fullName>
    </submittedName>
</protein>
<evidence type="ECO:0000256" key="1">
    <source>
        <dbReference type="SAM" id="Phobius"/>
    </source>
</evidence>
<dbReference type="RefSeq" id="WP_159173610.1">
    <property type="nucleotide sequence ID" value="NZ_LR732312.1"/>
</dbReference>
<keyword evidence="1" id="KW-0812">Transmembrane</keyword>
<dbReference type="Proteomes" id="UP000439752">
    <property type="component" value="Unassembled WGS sequence"/>
</dbReference>
<gene>
    <name evidence="2" type="ORF">EXIGUO9Y_330051</name>
</gene>
<feature type="transmembrane region" description="Helical" evidence="1">
    <location>
        <begin position="24"/>
        <end position="42"/>
    </location>
</feature>
<feature type="transmembrane region" description="Helical" evidence="1">
    <location>
        <begin position="48"/>
        <end position="71"/>
    </location>
</feature>
<name>A0A653IEG4_9BACL</name>
<dbReference type="EMBL" id="CABWKQ010000027">
    <property type="protein sequence ID" value="VWX37627.1"/>
    <property type="molecule type" value="Genomic_DNA"/>
</dbReference>
<reference evidence="2 3" key="1">
    <citation type="submission" date="2019-10" db="EMBL/GenBank/DDBJ databases">
        <authorList>
            <person name="Karimi E."/>
        </authorList>
    </citation>
    <scope>NUCLEOTIDE SEQUENCE [LARGE SCALE GENOMIC DNA]</scope>
    <source>
        <strain evidence="2">Exiguobacterium sp. 9Y</strain>
    </source>
</reference>
<accession>A0A653IEG4</accession>
<proteinExistence type="predicted"/>
<evidence type="ECO:0000313" key="3">
    <source>
        <dbReference type="Proteomes" id="UP000439752"/>
    </source>
</evidence>
<organism evidence="2 3">
    <name type="scientific">Exiguobacterium oxidotolerans</name>
    <dbReference type="NCBI Taxonomy" id="223958"/>
    <lineage>
        <taxon>Bacteria</taxon>
        <taxon>Bacillati</taxon>
        <taxon>Bacillota</taxon>
        <taxon>Bacilli</taxon>
        <taxon>Bacillales</taxon>
        <taxon>Bacillales Family XII. Incertae Sedis</taxon>
        <taxon>Exiguobacterium</taxon>
    </lineage>
</organism>
<keyword evidence="1" id="KW-1133">Transmembrane helix</keyword>
<keyword evidence="1" id="KW-0472">Membrane</keyword>
<keyword evidence="3" id="KW-1185">Reference proteome</keyword>
<dbReference type="AlphaFoldDB" id="A0A653IEG4"/>